<evidence type="ECO:0000313" key="2">
    <source>
        <dbReference type="Proteomes" id="UP001150904"/>
    </source>
</evidence>
<dbReference type="GeneID" id="83185108"/>
<protein>
    <submittedName>
        <fullName evidence="1">Uncharacterized protein</fullName>
    </submittedName>
</protein>
<reference evidence="1" key="2">
    <citation type="journal article" date="2023" name="IMA Fungus">
        <title>Comparative genomic study of the Penicillium genus elucidates a diverse pangenome and 15 lateral gene transfer events.</title>
        <authorList>
            <person name="Petersen C."/>
            <person name="Sorensen T."/>
            <person name="Nielsen M.R."/>
            <person name="Sondergaard T.E."/>
            <person name="Sorensen J.L."/>
            <person name="Fitzpatrick D.A."/>
            <person name="Frisvad J.C."/>
            <person name="Nielsen K.L."/>
        </authorList>
    </citation>
    <scope>NUCLEOTIDE SEQUENCE</scope>
    <source>
        <strain evidence="1">IBT 15544</strain>
    </source>
</reference>
<comment type="caution">
    <text evidence="1">The sequence shown here is derived from an EMBL/GenBank/DDBJ whole genome shotgun (WGS) entry which is preliminary data.</text>
</comment>
<dbReference type="RefSeq" id="XP_058304706.1">
    <property type="nucleotide sequence ID" value="XM_058457807.1"/>
</dbReference>
<sequence length="315" mass="35134">MDASSLPDFEVFSYPTQFLETDNKKCSPLENSITLNISSSWTYCGPLLTLDENRLPSSFHTWAEATINGPLLTPLFSFLAFVHEFLRANNLSNYWLTIRASTGSDEFDIPRWHTDDLFFSPASGTMRSYRRRSLLSRLYSRDEMTHPGSSQPKRSKVLESTERIQVITSTPNPTNWKLTTTLLGPGTLFIPQKRSPSARAIQRNAKRSVRAANPGHVCLSVRCVGCAMAAETVRTRLAAELGHHTIVQARSGESVFFRVGEDEGAVHSEPKSHGDRIFVNVVPGHEADLKSLMAKWGMEYPRAWCVGLPFQVSGG</sequence>
<dbReference type="OrthoDB" id="10261951at2759"/>
<gene>
    <name evidence="1" type="ORF">N7498_010751</name>
</gene>
<reference evidence="1" key="1">
    <citation type="submission" date="2022-12" db="EMBL/GenBank/DDBJ databases">
        <authorList>
            <person name="Petersen C."/>
        </authorList>
    </citation>
    <scope>NUCLEOTIDE SEQUENCE</scope>
    <source>
        <strain evidence="1">IBT 15544</strain>
    </source>
</reference>
<proteinExistence type="predicted"/>
<accession>A0A9W9J9J2</accession>
<name>A0A9W9J9J2_9EURO</name>
<keyword evidence="2" id="KW-1185">Reference proteome</keyword>
<dbReference type="Proteomes" id="UP001150904">
    <property type="component" value="Unassembled WGS sequence"/>
</dbReference>
<dbReference type="AlphaFoldDB" id="A0A9W9J9J2"/>
<organism evidence="1 2">
    <name type="scientific">Penicillium cinerascens</name>
    <dbReference type="NCBI Taxonomy" id="70096"/>
    <lineage>
        <taxon>Eukaryota</taxon>
        <taxon>Fungi</taxon>
        <taxon>Dikarya</taxon>
        <taxon>Ascomycota</taxon>
        <taxon>Pezizomycotina</taxon>
        <taxon>Eurotiomycetes</taxon>
        <taxon>Eurotiomycetidae</taxon>
        <taxon>Eurotiales</taxon>
        <taxon>Aspergillaceae</taxon>
        <taxon>Penicillium</taxon>
    </lineage>
</organism>
<evidence type="ECO:0000313" key="1">
    <source>
        <dbReference type="EMBL" id="KAJ5191766.1"/>
    </source>
</evidence>
<dbReference type="EMBL" id="JAPQKR010000016">
    <property type="protein sequence ID" value="KAJ5191766.1"/>
    <property type="molecule type" value="Genomic_DNA"/>
</dbReference>